<dbReference type="RefSeq" id="WP_338635797.1">
    <property type="nucleotide sequence ID" value="NZ_CP146516.1"/>
</dbReference>
<protein>
    <submittedName>
        <fullName evidence="1">DUF2190 family protein</fullName>
    </submittedName>
</protein>
<dbReference type="AlphaFoldDB" id="A0A369KVB7"/>
<proteinExistence type="predicted"/>
<sequence>MKISNYISAGNIILAKPPRNVNAGELFHVNKLVLVAITNGTHKWPISAYTQGCFEFPVIGNVDPGMPVFYLDGYLTADSSDPNAIACGFAYAQVSGSIWEIMLVNNVVK</sequence>
<organism evidence="1 2">
    <name type="scientific">Spirobacillus cienkowskii</name>
    <dbReference type="NCBI Taxonomy" id="495820"/>
    <lineage>
        <taxon>Bacteria</taxon>
        <taxon>Pseudomonadati</taxon>
        <taxon>Bdellovibrionota</taxon>
        <taxon>Oligoflexia</taxon>
        <taxon>Silvanigrellales</taxon>
        <taxon>Spirobacillus</taxon>
    </lineage>
</organism>
<comment type="caution">
    <text evidence="1">The sequence shown here is derived from an EMBL/GenBank/DDBJ whole genome shotgun (WGS) entry which is preliminary data.</text>
</comment>
<name>A0A369KVB7_9BACT</name>
<dbReference type="Proteomes" id="UP000253934">
    <property type="component" value="Unassembled WGS sequence"/>
</dbReference>
<keyword evidence="2" id="KW-1185">Reference proteome</keyword>
<evidence type="ECO:0000313" key="1">
    <source>
        <dbReference type="EMBL" id="RDB35076.1"/>
    </source>
</evidence>
<dbReference type="EMBL" id="QOVW01000109">
    <property type="protein sequence ID" value="RDB35076.1"/>
    <property type="molecule type" value="Genomic_DNA"/>
</dbReference>
<accession>A0A369KVB7</accession>
<evidence type="ECO:0000313" key="2">
    <source>
        <dbReference type="Proteomes" id="UP000253934"/>
    </source>
</evidence>
<reference evidence="1" key="1">
    <citation type="submission" date="2018-04" db="EMBL/GenBank/DDBJ databases">
        <title>Draft genome sequence of the Candidatus Spirobacillus cienkowskii, a pathogen of freshwater Daphnia species, reconstructed from hemolymph metagenomic reads.</title>
        <authorList>
            <person name="Bresciani L."/>
            <person name="Lemos L.N."/>
            <person name="Wale N."/>
            <person name="Lin J.Y."/>
            <person name="Fernandes G.R."/>
            <person name="Duffy M.A."/>
            <person name="Rodrigues J.M."/>
        </authorList>
    </citation>
    <scope>NUCLEOTIDE SEQUENCE [LARGE SCALE GENOMIC DNA]</scope>
    <source>
        <strain evidence="1">Binning01</strain>
    </source>
</reference>
<gene>
    <name evidence="1" type="ORF">DCC88_12055</name>
</gene>